<dbReference type="GO" id="GO:0016020">
    <property type="term" value="C:membrane"/>
    <property type="evidence" value="ECO:0007669"/>
    <property type="project" value="UniProtKB-SubCell"/>
</dbReference>
<dbReference type="SUPFAM" id="SSF161098">
    <property type="entry name" value="MetI-like"/>
    <property type="match status" value="1"/>
</dbReference>
<sequence length="56" mass="6284">MYQLFEKYFPNVVQLKQEFLQSTWETLYMVFWTALIAGVLGALLGVVLVSTGPSGV</sequence>
<gene>
    <name evidence="6" type="ORF">EY666_16995</name>
</gene>
<dbReference type="AlphaFoldDB" id="A0A4U3KPP6"/>
<accession>A0A4U3KPP6</accession>
<dbReference type="InterPro" id="IPR035906">
    <property type="entry name" value="MetI-like_sf"/>
</dbReference>
<proteinExistence type="predicted"/>
<dbReference type="Gene3D" id="1.10.3720.10">
    <property type="entry name" value="MetI-like"/>
    <property type="match status" value="1"/>
</dbReference>
<feature type="transmembrane region" description="Helical" evidence="5">
    <location>
        <begin position="27"/>
        <end position="49"/>
    </location>
</feature>
<evidence type="ECO:0000256" key="3">
    <source>
        <dbReference type="ARBA" id="ARBA00022989"/>
    </source>
</evidence>
<feature type="non-terminal residue" evidence="6">
    <location>
        <position position="56"/>
    </location>
</feature>
<dbReference type="Proteomes" id="UP000305511">
    <property type="component" value="Unassembled WGS sequence"/>
</dbReference>
<keyword evidence="3 5" id="KW-1133">Transmembrane helix</keyword>
<organism evidence="6 7">
    <name type="scientific">Enterococcus faecalis</name>
    <name type="common">Streptococcus faecalis</name>
    <dbReference type="NCBI Taxonomy" id="1351"/>
    <lineage>
        <taxon>Bacteria</taxon>
        <taxon>Bacillati</taxon>
        <taxon>Bacillota</taxon>
        <taxon>Bacilli</taxon>
        <taxon>Lactobacillales</taxon>
        <taxon>Enterococcaceae</taxon>
        <taxon>Enterococcus</taxon>
    </lineage>
</organism>
<evidence type="ECO:0000256" key="1">
    <source>
        <dbReference type="ARBA" id="ARBA00004141"/>
    </source>
</evidence>
<evidence type="ECO:0000256" key="5">
    <source>
        <dbReference type="SAM" id="Phobius"/>
    </source>
</evidence>
<evidence type="ECO:0000256" key="4">
    <source>
        <dbReference type="ARBA" id="ARBA00023136"/>
    </source>
</evidence>
<evidence type="ECO:0000313" key="6">
    <source>
        <dbReference type="EMBL" id="TKK64225.1"/>
    </source>
</evidence>
<name>A0A4U3KPP6_ENTFL</name>
<reference evidence="6 7" key="1">
    <citation type="submission" date="2019-02" db="EMBL/GenBank/DDBJ databases">
        <title>Bacteria dissemination in different level of health care in South Africa: the effectiveness of infections prevention and control.</title>
        <authorList>
            <person name="Shobo C."/>
            <person name="Amoako D.G."/>
            <person name="Allam M."/>
            <person name="Ismail A."/>
            <person name="Bester L.A."/>
            <person name="Essack S.Y."/>
        </authorList>
    </citation>
    <scope>NUCLEOTIDE SEQUENCE [LARGE SCALE GENOMIC DNA]</scope>
    <source>
        <strain evidence="6 7">2SIL2</strain>
    </source>
</reference>
<comment type="subcellular location">
    <subcellularLocation>
        <location evidence="1">Membrane</location>
        <topology evidence="1">Multi-pass membrane protein</topology>
    </subcellularLocation>
</comment>
<protein>
    <submittedName>
        <fullName evidence="6">ABC transporter permease</fullName>
    </submittedName>
</protein>
<dbReference type="EMBL" id="SIYF01000537">
    <property type="protein sequence ID" value="TKK64225.1"/>
    <property type="molecule type" value="Genomic_DNA"/>
</dbReference>
<evidence type="ECO:0000313" key="7">
    <source>
        <dbReference type="Proteomes" id="UP000305511"/>
    </source>
</evidence>
<keyword evidence="2 5" id="KW-0812">Transmembrane</keyword>
<evidence type="ECO:0000256" key="2">
    <source>
        <dbReference type="ARBA" id="ARBA00022692"/>
    </source>
</evidence>
<keyword evidence="4 5" id="KW-0472">Membrane</keyword>
<comment type="caution">
    <text evidence="6">The sequence shown here is derived from an EMBL/GenBank/DDBJ whole genome shotgun (WGS) entry which is preliminary data.</text>
</comment>